<feature type="transmembrane region" description="Helical" evidence="8">
    <location>
        <begin position="141"/>
        <end position="163"/>
    </location>
</feature>
<protein>
    <submittedName>
        <fullName evidence="9">MFS transporter</fullName>
    </submittedName>
</protein>
<keyword evidence="5 8" id="KW-1133">Transmembrane helix</keyword>
<feature type="transmembrane region" description="Helical" evidence="8">
    <location>
        <begin position="78"/>
        <end position="97"/>
    </location>
</feature>
<feature type="transmembrane region" description="Helical" evidence="8">
    <location>
        <begin position="103"/>
        <end position="120"/>
    </location>
</feature>
<evidence type="ECO:0000313" key="10">
    <source>
        <dbReference type="Proteomes" id="UP000681340"/>
    </source>
</evidence>
<dbReference type="InterPro" id="IPR011701">
    <property type="entry name" value="MFS"/>
</dbReference>
<feature type="transmembrane region" description="Helical" evidence="8">
    <location>
        <begin position="169"/>
        <end position="189"/>
    </location>
</feature>
<evidence type="ECO:0000256" key="8">
    <source>
        <dbReference type="SAM" id="Phobius"/>
    </source>
</evidence>
<comment type="caution">
    <text evidence="9">The sequence shown here is derived from an EMBL/GenBank/DDBJ whole genome shotgun (WGS) entry which is preliminary data.</text>
</comment>
<feature type="transmembrane region" description="Helical" evidence="8">
    <location>
        <begin position="17"/>
        <end position="39"/>
    </location>
</feature>
<dbReference type="Proteomes" id="UP000681340">
    <property type="component" value="Unassembled WGS sequence"/>
</dbReference>
<evidence type="ECO:0000256" key="5">
    <source>
        <dbReference type="ARBA" id="ARBA00022989"/>
    </source>
</evidence>
<feature type="transmembrane region" description="Helical" evidence="8">
    <location>
        <begin position="346"/>
        <end position="369"/>
    </location>
</feature>
<evidence type="ECO:0000256" key="6">
    <source>
        <dbReference type="ARBA" id="ARBA00023136"/>
    </source>
</evidence>
<keyword evidence="4 8" id="KW-0812">Transmembrane</keyword>
<dbReference type="Pfam" id="PF07690">
    <property type="entry name" value="MFS_1"/>
    <property type="match status" value="1"/>
</dbReference>
<dbReference type="PANTHER" id="PTHR43266:SF2">
    <property type="entry name" value="MAJOR FACILITATOR SUPERFAMILY (MFS) PROFILE DOMAIN-CONTAINING PROTEIN"/>
    <property type="match status" value="1"/>
</dbReference>
<dbReference type="PANTHER" id="PTHR43266">
    <property type="entry name" value="MACROLIDE-EFFLUX PROTEIN"/>
    <property type="match status" value="1"/>
</dbReference>
<organism evidence="9 10">
    <name type="scientific">Actinoplanes auranticolor</name>
    <dbReference type="NCBI Taxonomy" id="47988"/>
    <lineage>
        <taxon>Bacteria</taxon>
        <taxon>Bacillati</taxon>
        <taxon>Actinomycetota</taxon>
        <taxon>Actinomycetes</taxon>
        <taxon>Micromonosporales</taxon>
        <taxon>Micromonosporaceae</taxon>
        <taxon>Actinoplanes</taxon>
    </lineage>
</organism>
<dbReference type="EMBL" id="BOQL01000077">
    <property type="protein sequence ID" value="GIM78675.1"/>
    <property type="molecule type" value="Genomic_DNA"/>
</dbReference>
<gene>
    <name evidence="9" type="ORF">Aau02nite_82000</name>
</gene>
<keyword evidence="3" id="KW-1003">Cell membrane</keyword>
<evidence type="ECO:0000256" key="4">
    <source>
        <dbReference type="ARBA" id="ARBA00022692"/>
    </source>
</evidence>
<comment type="subcellular location">
    <subcellularLocation>
        <location evidence="1">Cell membrane</location>
        <topology evidence="1">Multi-pass membrane protein</topology>
    </subcellularLocation>
</comment>
<dbReference type="AlphaFoldDB" id="A0A919STG6"/>
<feature type="transmembrane region" description="Helical" evidence="8">
    <location>
        <begin position="252"/>
        <end position="275"/>
    </location>
</feature>
<evidence type="ECO:0000256" key="2">
    <source>
        <dbReference type="ARBA" id="ARBA00022448"/>
    </source>
</evidence>
<dbReference type="SUPFAM" id="SSF103473">
    <property type="entry name" value="MFS general substrate transporter"/>
    <property type="match status" value="1"/>
</dbReference>
<feature type="transmembrane region" description="Helical" evidence="8">
    <location>
        <begin position="45"/>
        <end position="66"/>
    </location>
</feature>
<feature type="transmembrane region" description="Helical" evidence="8">
    <location>
        <begin position="225"/>
        <end position="246"/>
    </location>
</feature>
<dbReference type="GO" id="GO:0005886">
    <property type="term" value="C:plasma membrane"/>
    <property type="evidence" value="ECO:0007669"/>
    <property type="project" value="UniProtKB-SubCell"/>
</dbReference>
<feature type="region of interest" description="Disordered" evidence="7">
    <location>
        <begin position="407"/>
        <end position="487"/>
    </location>
</feature>
<dbReference type="GO" id="GO:0022857">
    <property type="term" value="F:transmembrane transporter activity"/>
    <property type="evidence" value="ECO:0007669"/>
    <property type="project" value="InterPro"/>
</dbReference>
<sequence length="487" mass="50212">MATPFSVLTRNRDFRRLFGAEMVVFGSDWFVMVPLLVLLPELTGSGVWGALVLAADTGINALLLPYTGTIADRMDRRTILIAANVAALLAILLLFFVRSAATAPLALVAIGAVAIAKAFYSPAASAALPNVVDPADLAAANSVAGSAWGTMTIVGASLGGIVSSAFGPYVSFAVASVSLFVAAVLTALIRRPLQAPRDPDYVPPRAWHALIEALRYIGARPRLRALVTVKSAVGLGNGVLTVFPLLAGLYGVGALGAGLLFAVRGAGALVGPLVMRPVLNHRTWLLPGLALSMGLYGLGYIGVAFAPWFPLVLALVFVAHFAGGTNWVLSNYALQGEVPDRLRGRVFATDMMLATLAISVSQLGAAAFVDRVDERVILIACGLITLLYAIGWRFATRHLSLAEPIPTDAAADGEGQEPAASAHPSDGPAGVDGPPTGGARPAHEGPVAEVRSGATYETPVTEGRCGAAAEGSAAEDRPGGPAPAPKH</sequence>
<keyword evidence="2" id="KW-0813">Transport</keyword>
<keyword evidence="10" id="KW-1185">Reference proteome</keyword>
<evidence type="ECO:0000256" key="7">
    <source>
        <dbReference type="SAM" id="MobiDB-lite"/>
    </source>
</evidence>
<dbReference type="InterPro" id="IPR036259">
    <property type="entry name" value="MFS_trans_sf"/>
</dbReference>
<accession>A0A919STG6</accession>
<feature type="transmembrane region" description="Helical" evidence="8">
    <location>
        <begin position="375"/>
        <end position="395"/>
    </location>
</feature>
<proteinExistence type="predicted"/>
<evidence type="ECO:0000256" key="3">
    <source>
        <dbReference type="ARBA" id="ARBA00022475"/>
    </source>
</evidence>
<evidence type="ECO:0000313" key="9">
    <source>
        <dbReference type="EMBL" id="GIM78675.1"/>
    </source>
</evidence>
<dbReference type="CDD" id="cd06173">
    <property type="entry name" value="MFS_MefA_like"/>
    <property type="match status" value="1"/>
</dbReference>
<evidence type="ECO:0000256" key="1">
    <source>
        <dbReference type="ARBA" id="ARBA00004651"/>
    </source>
</evidence>
<reference evidence="9" key="1">
    <citation type="submission" date="2021-03" db="EMBL/GenBank/DDBJ databases">
        <title>Whole genome shotgun sequence of Actinoplanes auranticolor NBRC 12245.</title>
        <authorList>
            <person name="Komaki H."/>
            <person name="Tamura T."/>
        </authorList>
    </citation>
    <scope>NUCLEOTIDE SEQUENCE</scope>
    <source>
        <strain evidence="9">NBRC 12245</strain>
    </source>
</reference>
<dbReference type="Gene3D" id="1.20.1250.20">
    <property type="entry name" value="MFS general substrate transporter like domains"/>
    <property type="match status" value="1"/>
</dbReference>
<name>A0A919STG6_9ACTN</name>
<keyword evidence="6 8" id="KW-0472">Membrane</keyword>